<keyword evidence="7" id="KW-0482">Metalloprotease</keyword>
<dbReference type="PANTHER" id="PTHR43690:SF17">
    <property type="entry name" value="PROTEIN YHJJ"/>
    <property type="match status" value="1"/>
</dbReference>
<evidence type="ECO:0000256" key="3">
    <source>
        <dbReference type="ARBA" id="ARBA00022670"/>
    </source>
</evidence>
<evidence type="ECO:0000256" key="4">
    <source>
        <dbReference type="ARBA" id="ARBA00022723"/>
    </source>
</evidence>
<evidence type="ECO:0000256" key="7">
    <source>
        <dbReference type="ARBA" id="ARBA00023049"/>
    </source>
</evidence>
<dbReference type="GO" id="GO:0046872">
    <property type="term" value="F:metal ion binding"/>
    <property type="evidence" value="ECO:0007669"/>
    <property type="project" value="UniProtKB-KW"/>
</dbReference>
<organism evidence="11 12">
    <name type="scientific">Capnocytophaga ochracea</name>
    <dbReference type="NCBI Taxonomy" id="1018"/>
    <lineage>
        <taxon>Bacteria</taxon>
        <taxon>Pseudomonadati</taxon>
        <taxon>Bacteroidota</taxon>
        <taxon>Flavobacteriia</taxon>
        <taxon>Flavobacteriales</taxon>
        <taxon>Flavobacteriaceae</taxon>
        <taxon>Capnocytophaga</taxon>
    </lineage>
</organism>
<dbReference type="PANTHER" id="PTHR43690">
    <property type="entry name" value="NARDILYSIN"/>
    <property type="match status" value="1"/>
</dbReference>
<keyword evidence="3 11" id="KW-0645">Protease</keyword>
<evidence type="ECO:0000313" key="12">
    <source>
        <dbReference type="Proteomes" id="UP000250169"/>
    </source>
</evidence>
<dbReference type="Gene3D" id="3.30.830.10">
    <property type="entry name" value="Metalloenzyme, LuxS/M16 peptidase-like"/>
    <property type="match status" value="3"/>
</dbReference>
<evidence type="ECO:0000256" key="5">
    <source>
        <dbReference type="ARBA" id="ARBA00022801"/>
    </source>
</evidence>
<evidence type="ECO:0000256" key="6">
    <source>
        <dbReference type="ARBA" id="ARBA00022833"/>
    </source>
</evidence>
<evidence type="ECO:0000313" key="11">
    <source>
        <dbReference type="EMBL" id="SQA95007.1"/>
    </source>
</evidence>
<proteinExistence type="inferred from homology"/>
<sequence length="911" mass="105924">MADIFYICQSFLVNNMQRYIILVVAILVSEITFSQGKKFLLPNNATKETLSNGFSYVIMPNEQPKGRVELCLCLRVGSFQEQKGEEGIAHFLEHLAFSGSKHYPKNSALKFWESLGAKYGENINAYTTDDRTVYSISLSNVNTEQVAKTIHILSDWLYYMDITTQAVEKERKIITQEIASYKPYKDLNPIMVGYDKQLMRFPIGTKVQIAKVTPKKLRSFYEKWYTPQNASLIVIGNIEPQATEKAIKEHFGMLGQRGEEVGNLKPISFPNKKMFSVEKEKGKKTKLSLLYPIEYVSTPFIDEYRKEIELPKVVLEILNNRFRAHKEDIRISQYWYLRRTSFLEIEMTSDDIEQTLKKTFAIIEGVKTSLTEEEVGKALEKVTTAIEKIPTERTSEDWVLSFIDNFVFRERFISQHKDKERLIKELREDYQLHHWQHICKNVLNLKDPIILYTPADNKEYTYEDFKHIISDGIAHPDTTVPIFKEEEKTISVVIPEVLTKEISFHPKDIKNEIFFKEIGIHRIELTNGATIYLKPTENDEKLNVTLLFKGGYSLLPPKEFKQYEDILQYVHLGGIESLKSEAYEELLYHNNLTFIVGTEGYQHLAMATAPVNKSKELCNLIYQKLRYPERAYKAFEEVKADEIQSLSSKKNDKKADLLKEMAFKLEAIKGATYPLTELNKTTDDIQKMNLDTLYSYYQKHFLSSDELLCVVTGSFEIDKLKKELVGTLSHLKRQEGASVKKTIQKPFFQTLKVTQNKRTSFNIVYKDSYQKNLKGVLSIKLLRELLRKEVIAEIREKKGWVYTPYVELEYYSEPTPTFVLIVSGETDEKHFNDVEKSVIGIINNLVKEKKINQNALTDFKYSFAVNKKEYLSDENAYNWRNYLMDCFKNDVSLEELSSYEKILESIDLLNK</sequence>
<dbReference type="GO" id="GO:0004222">
    <property type="term" value="F:metalloendopeptidase activity"/>
    <property type="evidence" value="ECO:0007669"/>
    <property type="project" value="InterPro"/>
</dbReference>
<dbReference type="InterPro" id="IPR001431">
    <property type="entry name" value="Pept_M16_Zn_BS"/>
</dbReference>
<feature type="domain" description="Peptidase M16 N-terminal" evidence="9">
    <location>
        <begin position="56"/>
        <end position="182"/>
    </location>
</feature>
<dbReference type="InterPro" id="IPR050626">
    <property type="entry name" value="Peptidase_M16"/>
</dbReference>
<reference evidence="11 12" key="1">
    <citation type="submission" date="2018-06" db="EMBL/GenBank/DDBJ databases">
        <authorList>
            <consortium name="Pathogen Informatics"/>
            <person name="Doyle S."/>
        </authorList>
    </citation>
    <scope>NUCLEOTIDE SEQUENCE [LARGE SCALE GENOMIC DNA]</scope>
    <source>
        <strain evidence="11 12">NCTC11545</strain>
    </source>
</reference>
<dbReference type="EMBL" id="UAVS01000008">
    <property type="protein sequence ID" value="SQA95007.1"/>
    <property type="molecule type" value="Genomic_DNA"/>
</dbReference>
<keyword evidence="4" id="KW-0479">Metal-binding</keyword>
<dbReference type="PROSITE" id="PS00143">
    <property type="entry name" value="INSULINASE"/>
    <property type="match status" value="1"/>
</dbReference>
<evidence type="ECO:0000256" key="1">
    <source>
        <dbReference type="ARBA" id="ARBA00001947"/>
    </source>
</evidence>
<protein>
    <submittedName>
        <fullName evidence="11">Protease3</fullName>
    </submittedName>
</protein>
<evidence type="ECO:0000256" key="2">
    <source>
        <dbReference type="ARBA" id="ARBA00007261"/>
    </source>
</evidence>
<dbReference type="AlphaFoldDB" id="A0A2X2SXK1"/>
<keyword evidence="5" id="KW-0378">Hydrolase</keyword>
<keyword evidence="6" id="KW-0862">Zinc</keyword>
<dbReference type="SUPFAM" id="SSF63411">
    <property type="entry name" value="LuxS/MPP-like metallohydrolase"/>
    <property type="match status" value="2"/>
</dbReference>
<evidence type="ECO:0000259" key="9">
    <source>
        <dbReference type="Pfam" id="PF00675"/>
    </source>
</evidence>
<dbReference type="Pfam" id="PF05193">
    <property type="entry name" value="Peptidase_M16_C"/>
    <property type="match status" value="2"/>
</dbReference>
<dbReference type="InterPro" id="IPR007863">
    <property type="entry name" value="Peptidase_M16_C"/>
</dbReference>
<accession>A0A2X2SXK1</accession>
<name>A0A2X2SXK1_CAPOC</name>
<dbReference type="Pfam" id="PF00675">
    <property type="entry name" value="Peptidase_M16"/>
    <property type="match status" value="1"/>
</dbReference>
<feature type="domain" description="Peptidase M16 C-terminal" evidence="10">
    <location>
        <begin position="211"/>
        <end position="380"/>
    </location>
</feature>
<dbReference type="InterPro" id="IPR011765">
    <property type="entry name" value="Pept_M16_N"/>
</dbReference>
<gene>
    <name evidence="11" type="primary">yhjJ</name>
    <name evidence="11" type="ORF">NCTC11545_02212</name>
</gene>
<dbReference type="InterPro" id="IPR011249">
    <property type="entry name" value="Metalloenz_LuxS/M16"/>
</dbReference>
<dbReference type="Proteomes" id="UP000250169">
    <property type="component" value="Unassembled WGS sequence"/>
</dbReference>
<feature type="domain" description="Peptidase M16 C-terminal" evidence="10">
    <location>
        <begin position="688"/>
        <end position="856"/>
    </location>
</feature>
<evidence type="ECO:0000259" key="10">
    <source>
        <dbReference type="Pfam" id="PF05193"/>
    </source>
</evidence>
<dbReference type="GO" id="GO:0006508">
    <property type="term" value="P:proteolysis"/>
    <property type="evidence" value="ECO:0007669"/>
    <property type="project" value="UniProtKB-KW"/>
</dbReference>
<comment type="similarity">
    <text evidence="2 8">Belongs to the peptidase M16 family.</text>
</comment>
<comment type="cofactor">
    <cofactor evidence="1">
        <name>Zn(2+)</name>
        <dbReference type="ChEBI" id="CHEBI:29105"/>
    </cofactor>
</comment>
<evidence type="ECO:0000256" key="8">
    <source>
        <dbReference type="RuleBase" id="RU004447"/>
    </source>
</evidence>